<feature type="non-terminal residue" evidence="2">
    <location>
        <position position="82"/>
    </location>
</feature>
<accession>A0A022R590</accession>
<keyword evidence="3" id="KW-1185">Reference proteome</keyword>
<dbReference type="InterPro" id="IPR036047">
    <property type="entry name" value="F-box-like_dom_sf"/>
</dbReference>
<dbReference type="AlphaFoldDB" id="A0A022R590"/>
<dbReference type="Proteomes" id="UP000030748">
    <property type="component" value="Unassembled WGS sequence"/>
</dbReference>
<name>A0A022R590_ERYGU</name>
<dbReference type="PANTHER" id="PTHR32212">
    <property type="entry name" value="CYCLIN-LIKE F-BOX"/>
    <property type="match status" value="1"/>
</dbReference>
<gene>
    <name evidence="2" type="ORF">MIMGU_mgv1a023364mg</name>
</gene>
<dbReference type="SUPFAM" id="SSF81383">
    <property type="entry name" value="F-box domain"/>
    <property type="match status" value="1"/>
</dbReference>
<dbReference type="PANTHER" id="PTHR32212:SF461">
    <property type="entry name" value="F-BOX DOMAIN-CONTAINING PROTEIN"/>
    <property type="match status" value="1"/>
</dbReference>
<dbReference type="Gene3D" id="1.20.1280.50">
    <property type="match status" value="1"/>
</dbReference>
<evidence type="ECO:0000313" key="3">
    <source>
        <dbReference type="Proteomes" id="UP000030748"/>
    </source>
</evidence>
<reference evidence="2 3" key="1">
    <citation type="journal article" date="2013" name="Proc. Natl. Acad. Sci. U.S.A.">
        <title>Fine-scale variation in meiotic recombination in Mimulus inferred from population shotgun sequencing.</title>
        <authorList>
            <person name="Hellsten U."/>
            <person name="Wright K.M."/>
            <person name="Jenkins J."/>
            <person name="Shu S."/>
            <person name="Yuan Y."/>
            <person name="Wessler S.R."/>
            <person name="Schmutz J."/>
            <person name="Willis J.H."/>
            <person name="Rokhsar D.S."/>
        </authorList>
    </citation>
    <scope>NUCLEOTIDE SEQUENCE [LARGE SCALE GENOMIC DNA]</scope>
    <source>
        <strain evidence="3">cv. DUN x IM62</strain>
    </source>
</reference>
<organism evidence="2 3">
    <name type="scientific">Erythranthe guttata</name>
    <name type="common">Yellow monkey flower</name>
    <name type="synonym">Mimulus guttatus</name>
    <dbReference type="NCBI Taxonomy" id="4155"/>
    <lineage>
        <taxon>Eukaryota</taxon>
        <taxon>Viridiplantae</taxon>
        <taxon>Streptophyta</taxon>
        <taxon>Embryophyta</taxon>
        <taxon>Tracheophyta</taxon>
        <taxon>Spermatophyta</taxon>
        <taxon>Magnoliopsida</taxon>
        <taxon>eudicotyledons</taxon>
        <taxon>Gunneridae</taxon>
        <taxon>Pentapetalae</taxon>
        <taxon>asterids</taxon>
        <taxon>lamiids</taxon>
        <taxon>Lamiales</taxon>
        <taxon>Phrymaceae</taxon>
        <taxon>Erythranthe</taxon>
    </lineage>
</organism>
<sequence>MCRISMLPEHILQRILYFLSQTEVVRISVLSKSWRNIWCTRPNLDFSINAFDGNKQDFIFTVDSTLHRYLDQRLCVEEFRLD</sequence>
<protein>
    <recommendedName>
        <fullName evidence="1">F-box domain-containing protein</fullName>
    </recommendedName>
</protein>
<dbReference type="Pfam" id="PF00646">
    <property type="entry name" value="F-box"/>
    <property type="match status" value="1"/>
</dbReference>
<dbReference type="EMBL" id="KI630594">
    <property type="protein sequence ID" value="EYU35742.1"/>
    <property type="molecule type" value="Genomic_DNA"/>
</dbReference>
<feature type="domain" description="F-box" evidence="1">
    <location>
        <begin position="1"/>
        <end position="37"/>
    </location>
</feature>
<dbReference type="InterPro" id="IPR001810">
    <property type="entry name" value="F-box_dom"/>
</dbReference>
<proteinExistence type="predicted"/>
<dbReference type="PROSITE" id="PS50181">
    <property type="entry name" value="FBOX"/>
    <property type="match status" value="1"/>
</dbReference>
<evidence type="ECO:0000313" key="2">
    <source>
        <dbReference type="EMBL" id="EYU35742.1"/>
    </source>
</evidence>
<evidence type="ECO:0000259" key="1">
    <source>
        <dbReference type="PROSITE" id="PS50181"/>
    </source>
</evidence>